<sequence>MLARSHADVADWPGCVSCGWAGPGLPSIVFVAQRGENWAEALAEAIIIPVSFDVGETNIITRVSVPTTVMLDVFIIRISDSTQKTTDLFCKNI</sequence>
<dbReference type="Proteomes" id="UP001283361">
    <property type="component" value="Unassembled WGS sequence"/>
</dbReference>
<evidence type="ECO:0000313" key="1">
    <source>
        <dbReference type="EMBL" id="KAK3783006.1"/>
    </source>
</evidence>
<dbReference type="EMBL" id="JAWDGP010002462">
    <property type="protein sequence ID" value="KAK3783006.1"/>
    <property type="molecule type" value="Genomic_DNA"/>
</dbReference>
<evidence type="ECO:0000313" key="2">
    <source>
        <dbReference type="Proteomes" id="UP001283361"/>
    </source>
</evidence>
<reference evidence="1" key="1">
    <citation type="journal article" date="2023" name="G3 (Bethesda)">
        <title>A reference genome for the long-term kleptoplast-retaining sea slug Elysia crispata morphotype clarki.</title>
        <authorList>
            <person name="Eastman K.E."/>
            <person name="Pendleton A.L."/>
            <person name="Shaikh M.A."/>
            <person name="Suttiyut T."/>
            <person name="Ogas R."/>
            <person name="Tomko P."/>
            <person name="Gavelis G."/>
            <person name="Widhalm J.R."/>
            <person name="Wisecaver J.H."/>
        </authorList>
    </citation>
    <scope>NUCLEOTIDE SEQUENCE</scope>
    <source>
        <strain evidence="1">ECLA1</strain>
    </source>
</reference>
<comment type="caution">
    <text evidence="1">The sequence shown here is derived from an EMBL/GenBank/DDBJ whole genome shotgun (WGS) entry which is preliminary data.</text>
</comment>
<keyword evidence="2" id="KW-1185">Reference proteome</keyword>
<dbReference type="AlphaFoldDB" id="A0AAE1A9A6"/>
<gene>
    <name evidence="1" type="ORF">RRG08_015346</name>
</gene>
<organism evidence="1 2">
    <name type="scientific">Elysia crispata</name>
    <name type="common">lettuce slug</name>
    <dbReference type="NCBI Taxonomy" id="231223"/>
    <lineage>
        <taxon>Eukaryota</taxon>
        <taxon>Metazoa</taxon>
        <taxon>Spiralia</taxon>
        <taxon>Lophotrochozoa</taxon>
        <taxon>Mollusca</taxon>
        <taxon>Gastropoda</taxon>
        <taxon>Heterobranchia</taxon>
        <taxon>Euthyneura</taxon>
        <taxon>Panpulmonata</taxon>
        <taxon>Sacoglossa</taxon>
        <taxon>Placobranchoidea</taxon>
        <taxon>Plakobranchidae</taxon>
        <taxon>Elysia</taxon>
    </lineage>
</organism>
<proteinExistence type="predicted"/>
<protein>
    <submittedName>
        <fullName evidence="1">Uncharacterized protein</fullName>
    </submittedName>
</protein>
<accession>A0AAE1A9A6</accession>
<name>A0AAE1A9A6_9GAST</name>